<dbReference type="PIRSF" id="PIRSF019164">
    <property type="entry name" value="UCP019164"/>
    <property type="match status" value="1"/>
</dbReference>
<evidence type="ECO:0000313" key="2">
    <source>
        <dbReference type="Proteomes" id="UP001302978"/>
    </source>
</evidence>
<protein>
    <recommendedName>
        <fullName evidence="3">Methanogenesis marker 7 protein</fullName>
    </recommendedName>
</protein>
<evidence type="ECO:0000313" key="1">
    <source>
        <dbReference type="EMBL" id="WNY24209.1"/>
    </source>
</evidence>
<accession>A0AA96V0R4</accession>
<dbReference type="Pfam" id="PF04609">
    <property type="entry name" value="MCR_C"/>
    <property type="match status" value="1"/>
</dbReference>
<dbReference type="AlphaFoldDB" id="A0AA96V0R4"/>
<organism evidence="1 2">
    <name type="scientific">Methanimicrococcus hongohii</name>
    <dbReference type="NCBI Taxonomy" id="3028295"/>
    <lineage>
        <taxon>Archaea</taxon>
        <taxon>Methanobacteriati</taxon>
        <taxon>Methanobacteriota</taxon>
        <taxon>Stenosarchaea group</taxon>
        <taxon>Methanomicrobia</taxon>
        <taxon>Methanosarcinales</taxon>
        <taxon>Methanosarcinaceae</taxon>
        <taxon>Methanimicrococcus</taxon>
    </lineage>
</organism>
<proteinExistence type="predicted"/>
<dbReference type="KEGG" id="mehf:MmiHf6_15390"/>
<evidence type="ECO:0008006" key="3">
    <source>
        <dbReference type="Google" id="ProtNLM"/>
    </source>
</evidence>
<gene>
    <name evidence="1" type="ORF">MmiHf6_15390</name>
</gene>
<dbReference type="InterPro" id="IPR011312">
    <property type="entry name" value="Menthan_mark_7"/>
</dbReference>
<dbReference type="RefSeq" id="WP_316557384.1">
    <property type="nucleotide sequence ID" value="NZ_CP131059.1"/>
</dbReference>
<reference evidence="1 2" key="1">
    <citation type="submission" date="2023-07" db="EMBL/GenBank/DDBJ databases">
        <title>Closed genoem sequence of Methanomicrococcus sp. Hf6.</title>
        <authorList>
            <person name="Poehlein A."/>
            <person name="Protasov E."/>
            <person name="Platt K."/>
            <person name="Reeh H."/>
            <person name="Daniel R."/>
            <person name="Brune A."/>
        </authorList>
    </citation>
    <scope>NUCLEOTIDE SEQUENCE [LARGE SCALE GENOMIC DNA]</scope>
    <source>
        <strain evidence="1 2">Hf6</strain>
    </source>
</reference>
<keyword evidence="2" id="KW-1185">Reference proteome</keyword>
<dbReference type="InterPro" id="IPR026327">
    <property type="entry name" value="Me_CoM_Rdtase_prot-C-like"/>
</dbReference>
<name>A0AA96V0R4_9EURY</name>
<dbReference type="NCBIfam" id="TIGR03274">
    <property type="entry name" value="methan_mark_7"/>
    <property type="match status" value="1"/>
</dbReference>
<dbReference type="GeneID" id="85196141"/>
<dbReference type="Proteomes" id="UP001302978">
    <property type="component" value="Chromosome"/>
</dbReference>
<dbReference type="EMBL" id="CP131059">
    <property type="protein sequence ID" value="WNY24209.1"/>
    <property type="molecule type" value="Genomic_DNA"/>
</dbReference>
<sequence length="312" mass="34680">MGTVYEPYVFNGGVYKHGQIIELLEDVGGYLVNKMITITEVTMDMMIPEDDVPLIEALAKKNLGTLVKSPLTGVEIAVVSPTLASHHLPHSACDIAEYLRHPGAKTTMIGLARGMGRRVSLNDDFERKLINEHDIALYCLGSFRDCIVNKKPRLFEGVEVPIVATGGPKDLDVEEITGADMYIGGLGRLSHRMRSTDELNALDVMNENVAVLVEEMRRDLSRDPPAVLPARAMKEIENQIPEVTRSLAPSPLVLKMSGVRVKLPYEMFHERVREVEFDEGPKLGDIAEITKSKMNDYILVQIKPKSEVGFEI</sequence>